<evidence type="ECO:0000313" key="1">
    <source>
        <dbReference type="EMBL" id="MBC8541345.1"/>
    </source>
</evidence>
<reference evidence="1" key="1">
    <citation type="submission" date="2020-08" db="EMBL/GenBank/DDBJ databases">
        <title>Genome public.</title>
        <authorList>
            <person name="Liu C."/>
            <person name="Sun Q."/>
        </authorList>
    </citation>
    <scope>NUCLEOTIDE SEQUENCE</scope>
    <source>
        <strain evidence="1">H8</strain>
    </source>
</reference>
<protein>
    <submittedName>
        <fullName evidence="1">ATPase</fullName>
    </submittedName>
</protein>
<dbReference type="Proteomes" id="UP000611762">
    <property type="component" value="Unassembled WGS sequence"/>
</dbReference>
<name>A0A926DLU4_9FIRM</name>
<evidence type="ECO:0000313" key="2">
    <source>
        <dbReference type="Proteomes" id="UP000611762"/>
    </source>
</evidence>
<keyword evidence="2" id="KW-1185">Reference proteome</keyword>
<comment type="caution">
    <text evidence="1">The sequence shown here is derived from an EMBL/GenBank/DDBJ whole genome shotgun (WGS) entry which is preliminary data.</text>
</comment>
<accession>A0A926DLU4</accession>
<dbReference type="EMBL" id="JACRSU010000003">
    <property type="protein sequence ID" value="MBC8541345.1"/>
    <property type="molecule type" value="Genomic_DNA"/>
</dbReference>
<dbReference type="AlphaFoldDB" id="A0A926DLU4"/>
<proteinExistence type="predicted"/>
<gene>
    <name evidence="1" type="ORF">H8698_10190</name>
</gene>
<organism evidence="1 2">
    <name type="scientific">Congzhengia minquanensis</name>
    <dbReference type="NCBI Taxonomy" id="2763657"/>
    <lineage>
        <taxon>Bacteria</taxon>
        <taxon>Bacillati</taxon>
        <taxon>Bacillota</taxon>
        <taxon>Clostridia</taxon>
        <taxon>Eubacteriales</taxon>
        <taxon>Oscillospiraceae</taxon>
        <taxon>Congzhengia</taxon>
    </lineage>
</organism>
<sequence>MDIEQLIDALEDKIDSCTTIPIWGRGIIDKDELLDMIQDIRMKYPDEMKQAKWVKEERQRIINDAQKEAAGIIKAAEDKIAAMVNEHDITQQAYEKANQIVDSAQKNSHEIRVGANQYADDVLRALEEELIKTAETIRANRNGSR</sequence>